<organism evidence="10 11">
    <name type="scientific">Danio rerio</name>
    <name type="common">Zebrafish</name>
    <name type="synonym">Brachydanio rerio</name>
    <dbReference type="NCBI Taxonomy" id="7955"/>
    <lineage>
        <taxon>Eukaryota</taxon>
        <taxon>Metazoa</taxon>
        <taxon>Chordata</taxon>
        <taxon>Craniata</taxon>
        <taxon>Vertebrata</taxon>
        <taxon>Euteleostomi</taxon>
        <taxon>Actinopterygii</taxon>
        <taxon>Neopterygii</taxon>
        <taxon>Teleostei</taxon>
        <taxon>Ostariophysi</taxon>
        <taxon>Cypriniformes</taxon>
        <taxon>Danionidae</taxon>
        <taxon>Danioninae</taxon>
        <taxon>Danio</taxon>
    </lineage>
</organism>
<keyword evidence="3 9" id="KW-0812">Transmembrane</keyword>
<dbReference type="SUPFAM" id="SSF81321">
    <property type="entry name" value="Family A G protein-coupled receptor-like"/>
    <property type="match status" value="1"/>
</dbReference>
<keyword evidence="5 9" id="KW-0297">G-protein coupled receptor</keyword>
<dbReference type="PROSITE" id="PS50262">
    <property type="entry name" value="G_PROTEIN_RECEP_F1_2"/>
    <property type="match status" value="1"/>
</dbReference>
<dbReference type="PANTHER" id="PTHR24233:SF11">
    <property type="entry name" value="P2Y PURINOCEPTOR 14-LIKE"/>
    <property type="match status" value="1"/>
</dbReference>
<evidence type="ECO:0000313" key="10">
    <source>
        <dbReference type="Proteomes" id="UP000000437"/>
    </source>
</evidence>
<proteinExistence type="inferred from homology"/>
<dbReference type="GO" id="GO:0045028">
    <property type="term" value="F:G protein-coupled purinergic nucleotide receptor activity"/>
    <property type="evidence" value="ECO:0000318"/>
    <property type="project" value="GO_Central"/>
</dbReference>
<dbReference type="Pfam" id="PF00001">
    <property type="entry name" value="7tm_1"/>
    <property type="match status" value="1"/>
</dbReference>
<dbReference type="PROSITE" id="PS00237">
    <property type="entry name" value="G_PROTEIN_RECEP_F1_1"/>
    <property type="match status" value="1"/>
</dbReference>
<evidence type="ECO:0000256" key="5">
    <source>
        <dbReference type="ARBA" id="ARBA00023040"/>
    </source>
</evidence>
<dbReference type="CDD" id="cd14982">
    <property type="entry name" value="7tmA_purinoceptor-like"/>
    <property type="match status" value="1"/>
</dbReference>
<protein>
    <submittedName>
        <fullName evidence="11">P2Y purinoceptor 14</fullName>
    </submittedName>
</protein>
<evidence type="ECO:0000256" key="7">
    <source>
        <dbReference type="ARBA" id="ARBA00023170"/>
    </source>
</evidence>
<keyword evidence="8 9" id="KW-0807">Transducer</keyword>
<keyword evidence="10" id="KW-1185">Reference proteome</keyword>
<comment type="subcellular location">
    <subcellularLocation>
        <location evidence="1">Cell membrane</location>
        <topology evidence="1">Multi-pass membrane protein</topology>
    </subcellularLocation>
</comment>
<dbReference type="PRINTS" id="PR01157">
    <property type="entry name" value="P2YPURNOCPTR"/>
</dbReference>
<dbReference type="Gene3D" id="1.20.1070.10">
    <property type="entry name" value="Rhodopsin 7-helix transmembrane proteins"/>
    <property type="match status" value="1"/>
</dbReference>
<dbReference type="RefSeq" id="XP_021321983.2">
    <property type="nucleotide sequence ID" value="XM_021466308.3"/>
</dbReference>
<dbReference type="Proteomes" id="UP000000437">
    <property type="component" value="Chromosome 15"/>
</dbReference>
<evidence type="ECO:0000256" key="6">
    <source>
        <dbReference type="ARBA" id="ARBA00023136"/>
    </source>
</evidence>
<name>A0A8M9P724_DANRE</name>
<keyword evidence="6" id="KW-0472">Membrane</keyword>
<dbReference type="InterPro" id="IPR000276">
    <property type="entry name" value="GPCR_Rhodpsn"/>
</dbReference>
<dbReference type="GO" id="GO:0007186">
    <property type="term" value="P:G protein-coupled receptor signaling pathway"/>
    <property type="evidence" value="ECO:0000318"/>
    <property type="project" value="GO_Central"/>
</dbReference>
<evidence type="ECO:0000256" key="4">
    <source>
        <dbReference type="ARBA" id="ARBA00022989"/>
    </source>
</evidence>
<evidence type="ECO:0000256" key="8">
    <source>
        <dbReference type="ARBA" id="ARBA00023224"/>
    </source>
</evidence>
<evidence type="ECO:0000313" key="11">
    <source>
        <dbReference type="RefSeq" id="XP_021321983.2"/>
    </source>
</evidence>
<dbReference type="GO" id="GO:0005886">
    <property type="term" value="C:plasma membrane"/>
    <property type="evidence" value="ECO:0007669"/>
    <property type="project" value="UniProtKB-SubCell"/>
</dbReference>
<sequence length="397" mass="45211">MKNKSAYIQTQWTSLWTRGYQMESAASEILRSAEPLTSFTADLNGIIEANWTRTEANVSCELSKIPAHPVFIFAYSLVFLVSLVLNCVTMRVYFCNRQRVQSSVTVYMKNLAAADFFLCLCLPLRIANYASSSETMRNIYCSFGATGFYINMYASILFMDFIAANRYLKIARPLETHTLQTVRAARHISVATWISLLALSSVYLILFLKTSWSYTYTSEKMGCEALHSPQLSLAYKITHSVSMVVFIFVLVSLIGLYWLTLQKIREAQLSTQATSSKNMFKKSKRNMLVLVLVFCVCFVPYHLVRLPYAFIKLQTKSCTLQAVYVLKELTVLLSALNACLDPLIYFIFCKAFRAQLNLRKRGDSGISSDDKGNKRRMSNMLTYIETKVSTLRRESVI</sequence>
<comment type="similarity">
    <text evidence="9">Belongs to the G-protein coupled receptor 1 family.</text>
</comment>
<reference evidence="11" key="1">
    <citation type="submission" date="2025-08" db="UniProtKB">
        <authorList>
            <consortium name="RefSeq"/>
        </authorList>
    </citation>
    <scope>IDENTIFICATION</scope>
    <source>
        <strain evidence="11">Tuebingen</strain>
        <tissue evidence="11">Fibroblasts and whole tissue</tissue>
    </source>
</reference>
<evidence type="ECO:0000256" key="9">
    <source>
        <dbReference type="RuleBase" id="RU000688"/>
    </source>
</evidence>
<gene>
    <name evidence="11" type="primary">gpr206</name>
</gene>
<dbReference type="AlphaFoldDB" id="A0A8M9P724"/>
<evidence type="ECO:0000256" key="1">
    <source>
        <dbReference type="ARBA" id="ARBA00004651"/>
    </source>
</evidence>
<dbReference type="KEGG" id="dre:100147937"/>
<dbReference type="PANTHER" id="PTHR24233">
    <property type="entry name" value="P2Y PURINOCEPTOR-RELATED G-PROTEIN COUPLED RECEPTOR"/>
    <property type="match status" value="1"/>
</dbReference>
<dbReference type="PRINTS" id="PR00237">
    <property type="entry name" value="GPCRRHODOPSN"/>
</dbReference>
<evidence type="ECO:0000256" key="2">
    <source>
        <dbReference type="ARBA" id="ARBA00022475"/>
    </source>
</evidence>
<accession>A0A8M9P724</accession>
<dbReference type="OrthoDB" id="9947214at2759"/>
<dbReference type="InterPro" id="IPR017452">
    <property type="entry name" value="GPCR_Rhodpsn_7TM"/>
</dbReference>
<keyword evidence="2" id="KW-1003">Cell membrane</keyword>
<keyword evidence="7 9" id="KW-0675">Receptor</keyword>
<dbReference type="CTD" id="100147937"/>
<evidence type="ECO:0000256" key="3">
    <source>
        <dbReference type="ARBA" id="ARBA00022692"/>
    </source>
</evidence>
<keyword evidence="4" id="KW-1133">Transmembrane helix</keyword>